<gene>
    <name evidence="2" type="ORF">B9Q00_11090</name>
</gene>
<dbReference type="Proteomes" id="UP000241473">
    <property type="component" value="Unassembled WGS sequence"/>
</dbReference>
<evidence type="ECO:0000313" key="2">
    <source>
        <dbReference type="EMBL" id="PSN85277.1"/>
    </source>
</evidence>
<dbReference type="Pfam" id="PF13524">
    <property type="entry name" value="Glyco_trans_1_2"/>
    <property type="match status" value="1"/>
</dbReference>
<name>A0A2R6AFX0_9ARCH</name>
<proteinExistence type="predicted"/>
<reference evidence="2 3" key="1">
    <citation type="submission" date="2017-04" db="EMBL/GenBank/DDBJ databases">
        <title>Novel microbial lineages endemic to geothermal iron-oxide mats fill important gaps in the evolutionary history of Archaea.</title>
        <authorList>
            <person name="Jay Z.J."/>
            <person name="Beam J.P."/>
            <person name="Dlakic M."/>
            <person name="Rusch D.B."/>
            <person name="Kozubal M.A."/>
            <person name="Inskeep W.P."/>
        </authorList>
    </citation>
    <scope>NUCLEOTIDE SEQUENCE [LARGE SCALE GENOMIC DNA]</scope>
    <source>
        <strain evidence="2">OSP_C</strain>
    </source>
</reference>
<evidence type="ECO:0000313" key="3">
    <source>
        <dbReference type="Proteomes" id="UP000241473"/>
    </source>
</evidence>
<evidence type="ECO:0000259" key="1">
    <source>
        <dbReference type="Pfam" id="PF13524"/>
    </source>
</evidence>
<sequence>MKILLVGSVNRFNAEHFYTKYLRRLGHEVFVLDQYEGISRKFLFRLLVTRTKVMRILVDSQKINKSLPSAVRKIDPDLILVFKGEVISDTVLKTLSQSHRLALVYPDTYRFPAILRGRLQYFDVVFTAANKHEFYYKLGAKKVVTLPWACDPELHRRLQEVTKIYPISFIGTFYLERYLLLKQLREFKEKIHIFGNHWVIKPAQVLPPVYGEDYVRVVNQSVINLNIHHPKDVEADAPNMRVFEITGCGGLLLTEEMPSINKYFSTNEVVSFSDVIELKEKIKYYLENNSEMEEIRERAILRSHKEHSYLVRAKNLVENI</sequence>
<feature type="domain" description="Spore protein YkvP/CgeB glycosyl transferase-like" evidence="1">
    <location>
        <begin position="179"/>
        <end position="317"/>
    </location>
</feature>
<protein>
    <recommendedName>
        <fullName evidence="1">Spore protein YkvP/CgeB glycosyl transferase-like domain-containing protein</fullName>
    </recommendedName>
</protein>
<dbReference type="AlphaFoldDB" id="A0A2R6AFX0"/>
<comment type="caution">
    <text evidence="2">The sequence shown here is derived from an EMBL/GenBank/DDBJ whole genome shotgun (WGS) entry which is preliminary data.</text>
</comment>
<dbReference type="InterPro" id="IPR055259">
    <property type="entry name" value="YkvP/CgeB_Glyco_trans-like"/>
</dbReference>
<accession>A0A2R6AFX0</accession>
<organism evidence="2 3">
    <name type="scientific">Candidatus Marsarchaeota G1 archaeon OSP_C</name>
    <dbReference type="NCBI Taxonomy" id="1978154"/>
    <lineage>
        <taxon>Archaea</taxon>
        <taxon>Candidatus Marsarchaeota</taxon>
        <taxon>Candidatus Marsarchaeota group 1</taxon>
    </lineage>
</organism>
<dbReference type="EMBL" id="NEXB01000147">
    <property type="protein sequence ID" value="PSN85277.1"/>
    <property type="molecule type" value="Genomic_DNA"/>
</dbReference>